<feature type="domain" description="Asparagine synthetase" evidence="4">
    <location>
        <begin position="215"/>
        <end position="447"/>
    </location>
</feature>
<dbReference type="InterPro" id="IPR029055">
    <property type="entry name" value="Ntn_hydrolases_N"/>
</dbReference>
<dbReference type="Pfam" id="PF00733">
    <property type="entry name" value="Asn_synthase"/>
    <property type="match status" value="1"/>
</dbReference>
<proteinExistence type="predicted"/>
<dbReference type="SUPFAM" id="SSF56235">
    <property type="entry name" value="N-terminal nucleophile aminohydrolases (Ntn hydrolases)"/>
    <property type="match status" value="1"/>
</dbReference>
<dbReference type="Gene3D" id="3.60.20.10">
    <property type="entry name" value="Glutamine Phosphoribosylpyrophosphate, subunit 1, domain 1"/>
    <property type="match status" value="1"/>
</dbReference>
<sequence length="545" mass="62717">MTSLLSIEGLSPWTMKKVSVNLTNLFSQWQQTGTDFWFCGAAFDKKQGTLLNTQEIAQRFRQAQSKSAIAEQLNQLNGFFSLIWIGPWGTVAAVDHVRSRPLFIGSKADDVIITDDAEQARKFADVSERNVEHTEEFRLTGYVTGRNTLFDQVKQLQAGECVIVGESMEWIRYYRYIPTANSTLDATQLMAGVRKYTEAAIGRLIEYANGRQIVIPLSGGYDSRSIALLLHQFQYPNIVTFSFGRPDCAEARISRLVAKTLGLPWHFVSYSNKQWQMWIKTEQFKHYVQKIHSHVSVPTIQAWPAAWQLLRDKVFAQDCIVVPGHTVVPVYVGNFFAKELVSVSNPIELVTSTIINHYYHLRPLSKTQLLKWQKNLTTQIITMMGNSTSRLPASLLEEWKWQEIEAKYIVNSNRYYDFFGLDWWMPLWDQEVADFWATVPYEYKRHHQLWIDFVKSLWQAKTSISPGLGHSHDETVKLKRVIKHAISGLIHTSLIQRWRHQQKLFGILPLLEGIKLDLMGIRRGVAIPSYLTGLSLKYCNPDIKK</sequence>
<protein>
    <recommendedName>
        <fullName evidence="2">asparagine synthase (glutamine-hydrolyzing)</fullName>
        <ecNumber evidence="2">6.3.5.4</ecNumber>
    </recommendedName>
</protein>
<dbReference type="InterPro" id="IPR014729">
    <property type="entry name" value="Rossmann-like_a/b/a_fold"/>
</dbReference>
<dbReference type="EC" id="6.3.5.4" evidence="2"/>
<dbReference type="GO" id="GO:0004066">
    <property type="term" value="F:asparagine synthase (glutamine-hydrolyzing) activity"/>
    <property type="evidence" value="ECO:0007669"/>
    <property type="project" value="UniProtKB-EC"/>
</dbReference>
<comment type="pathway">
    <text evidence="1">Amino-acid biosynthesis; L-asparagine biosynthesis; L-asparagine from L-aspartate (L-Gln route): step 1/1.</text>
</comment>
<dbReference type="InterPro" id="IPR001962">
    <property type="entry name" value="Asn_synthase"/>
</dbReference>
<dbReference type="InterPro" id="IPR051786">
    <property type="entry name" value="ASN_synthetase/amidase"/>
</dbReference>
<dbReference type="PANTHER" id="PTHR43284:SF1">
    <property type="entry name" value="ASPARAGINE SYNTHETASE"/>
    <property type="match status" value="1"/>
</dbReference>
<evidence type="ECO:0000256" key="1">
    <source>
        <dbReference type="ARBA" id="ARBA00005187"/>
    </source>
</evidence>
<organism evidence="5 6">
    <name type="scientific">Thioploca ingrica</name>
    <dbReference type="NCBI Taxonomy" id="40754"/>
    <lineage>
        <taxon>Bacteria</taxon>
        <taxon>Pseudomonadati</taxon>
        <taxon>Pseudomonadota</taxon>
        <taxon>Gammaproteobacteria</taxon>
        <taxon>Thiotrichales</taxon>
        <taxon>Thiotrichaceae</taxon>
        <taxon>Thioploca</taxon>
    </lineage>
</organism>
<gene>
    <name evidence="5" type="ORF">THII_3707</name>
</gene>
<name>A0A090AKC5_9GAMM</name>
<dbReference type="STRING" id="40754.THII_3707"/>
<dbReference type="PANTHER" id="PTHR43284">
    <property type="entry name" value="ASPARAGINE SYNTHETASE (GLUTAMINE-HYDROLYZING)"/>
    <property type="match status" value="1"/>
</dbReference>
<dbReference type="KEGG" id="tig:THII_3707"/>
<dbReference type="HOGENOM" id="CLU_034196_0_0_6"/>
<dbReference type="AlphaFoldDB" id="A0A090AKC5"/>
<evidence type="ECO:0000313" key="5">
    <source>
        <dbReference type="EMBL" id="BAP58004.1"/>
    </source>
</evidence>
<dbReference type="Proteomes" id="UP000031623">
    <property type="component" value="Chromosome"/>
</dbReference>
<evidence type="ECO:0000256" key="3">
    <source>
        <dbReference type="ARBA" id="ARBA00048741"/>
    </source>
</evidence>
<dbReference type="Gene3D" id="3.40.50.620">
    <property type="entry name" value="HUPs"/>
    <property type="match status" value="1"/>
</dbReference>
<keyword evidence="6" id="KW-1185">Reference proteome</keyword>
<evidence type="ECO:0000313" key="6">
    <source>
        <dbReference type="Proteomes" id="UP000031623"/>
    </source>
</evidence>
<evidence type="ECO:0000259" key="4">
    <source>
        <dbReference type="Pfam" id="PF00733"/>
    </source>
</evidence>
<accession>A0A090AKC5</accession>
<dbReference type="SUPFAM" id="SSF52402">
    <property type="entry name" value="Adenine nucleotide alpha hydrolases-like"/>
    <property type="match status" value="1"/>
</dbReference>
<comment type="catalytic activity">
    <reaction evidence="3">
        <text>L-aspartate + L-glutamine + ATP + H2O = L-asparagine + L-glutamate + AMP + diphosphate + H(+)</text>
        <dbReference type="Rhea" id="RHEA:12228"/>
        <dbReference type="ChEBI" id="CHEBI:15377"/>
        <dbReference type="ChEBI" id="CHEBI:15378"/>
        <dbReference type="ChEBI" id="CHEBI:29985"/>
        <dbReference type="ChEBI" id="CHEBI:29991"/>
        <dbReference type="ChEBI" id="CHEBI:30616"/>
        <dbReference type="ChEBI" id="CHEBI:33019"/>
        <dbReference type="ChEBI" id="CHEBI:58048"/>
        <dbReference type="ChEBI" id="CHEBI:58359"/>
        <dbReference type="ChEBI" id="CHEBI:456215"/>
        <dbReference type="EC" id="6.3.5.4"/>
    </reaction>
</comment>
<dbReference type="GO" id="GO:0006529">
    <property type="term" value="P:asparagine biosynthetic process"/>
    <property type="evidence" value="ECO:0007669"/>
    <property type="project" value="InterPro"/>
</dbReference>
<evidence type="ECO:0000256" key="2">
    <source>
        <dbReference type="ARBA" id="ARBA00012737"/>
    </source>
</evidence>
<dbReference type="EMBL" id="AP014633">
    <property type="protein sequence ID" value="BAP58004.1"/>
    <property type="molecule type" value="Genomic_DNA"/>
</dbReference>
<reference evidence="5 6" key="1">
    <citation type="journal article" date="2014" name="ISME J.">
        <title>Ecophysiology of Thioploca ingrica as revealed by the complete genome sequence supplemented with proteomic evidence.</title>
        <authorList>
            <person name="Kojima H."/>
            <person name="Ogura Y."/>
            <person name="Yamamoto N."/>
            <person name="Togashi T."/>
            <person name="Mori H."/>
            <person name="Watanabe T."/>
            <person name="Nemoto F."/>
            <person name="Kurokawa K."/>
            <person name="Hayashi T."/>
            <person name="Fukui M."/>
        </authorList>
    </citation>
    <scope>NUCLEOTIDE SEQUENCE [LARGE SCALE GENOMIC DNA]</scope>
</reference>